<dbReference type="GO" id="GO:0006893">
    <property type="term" value="P:Golgi to plasma membrane transport"/>
    <property type="evidence" value="ECO:0007669"/>
    <property type="project" value="TreeGrafter"/>
</dbReference>
<dbReference type="GO" id="GO:0005096">
    <property type="term" value="F:GTPase activator activity"/>
    <property type="evidence" value="ECO:0007669"/>
    <property type="project" value="TreeGrafter"/>
</dbReference>
<evidence type="ECO:0000313" key="2">
    <source>
        <dbReference type="RefSeq" id="XP_028043458.1"/>
    </source>
</evidence>
<dbReference type="GeneID" id="114252956"/>
<name>A0A6J2KPJ4_BOMMA</name>
<reference evidence="2" key="1">
    <citation type="submission" date="2025-08" db="UniProtKB">
        <authorList>
            <consortium name="RefSeq"/>
        </authorList>
    </citation>
    <scope>IDENTIFICATION</scope>
    <source>
        <tissue evidence="2">Silk gland</tissue>
    </source>
</reference>
<keyword evidence="1" id="KW-1185">Reference proteome</keyword>
<accession>A0A6J2KPJ4</accession>
<dbReference type="PANTHER" id="PTHR10241:SF25">
    <property type="entry name" value="TOMOSYN, ISOFORM C"/>
    <property type="match status" value="1"/>
</dbReference>
<dbReference type="Proteomes" id="UP000504629">
    <property type="component" value="Unplaced"/>
</dbReference>
<dbReference type="KEGG" id="bman:114252956"/>
<proteinExistence type="predicted"/>
<sequence>MKKFTFKGVLDGFRSSMQAAPRGTEQEIQETLRPEHFQVKKTFRHGFPFSPTALAWDPIQKLLAIGDKTGNLRMYPLNTKKFVLGFDNSFSRNLLE</sequence>
<dbReference type="GO" id="GO:0005886">
    <property type="term" value="C:plasma membrane"/>
    <property type="evidence" value="ECO:0007669"/>
    <property type="project" value="TreeGrafter"/>
</dbReference>
<evidence type="ECO:0000313" key="1">
    <source>
        <dbReference type="Proteomes" id="UP000504629"/>
    </source>
</evidence>
<gene>
    <name evidence="2" type="primary">LOC114252956</name>
</gene>
<dbReference type="GO" id="GO:0045159">
    <property type="term" value="F:myosin II binding"/>
    <property type="evidence" value="ECO:0007669"/>
    <property type="project" value="TreeGrafter"/>
</dbReference>
<dbReference type="RefSeq" id="XP_028043458.1">
    <property type="nucleotide sequence ID" value="XM_028187657.1"/>
</dbReference>
<dbReference type="OrthoDB" id="19944at2759"/>
<organism evidence="1 2">
    <name type="scientific">Bombyx mandarina</name>
    <name type="common">Wild silk moth</name>
    <name type="synonym">Wild silkworm</name>
    <dbReference type="NCBI Taxonomy" id="7092"/>
    <lineage>
        <taxon>Eukaryota</taxon>
        <taxon>Metazoa</taxon>
        <taxon>Ecdysozoa</taxon>
        <taxon>Arthropoda</taxon>
        <taxon>Hexapoda</taxon>
        <taxon>Insecta</taxon>
        <taxon>Pterygota</taxon>
        <taxon>Neoptera</taxon>
        <taxon>Endopterygota</taxon>
        <taxon>Lepidoptera</taxon>
        <taxon>Glossata</taxon>
        <taxon>Ditrysia</taxon>
        <taxon>Bombycoidea</taxon>
        <taxon>Bombycidae</taxon>
        <taxon>Bombycinae</taxon>
        <taxon>Bombyx</taxon>
    </lineage>
</organism>
<dbReference type="GO" id="GO:0019905">
    <property type="term" value="F:syntaxin binding"/>
    <property type="evidence" value="ECO:0007669"/>
    <property type="project" value="TreeGrafter"/>
</dbReference>
<dbReference type="SUPFAM" id="SSF50978">
    <property type="entry name" value="WD40 repeat-like"/>
    <property type="match status" value="1"/>
</dbReference>
<protein>
    <submittedName>
        <fullName evidence="2">Syntaxin-binding protein 5-like</fullName>
    </submittedName>
</protein>
<dbReference type="PANTHER" id="PTHR10241">
    <property type="entry name" value="LETHAL 2 GIANT LARVAE PROTEIN"/>
    <property type="match status" value="1"/>
</dbReference>
<dbReference type="InterPro" id="IPR036322">
    <property type="entry name" value="WD40_repeat_dom_sf"/>
</dbReference>
<dbReference type="GO" id="GO:0031201">
    <property type="term" value="C:SNARE complex"/>
    <property type="evidence" value="ECO:0007669"/>
    <property type="project" value="TreeGrafter"/>
</dbReference>
<dbReference type="GO" id="GO:0006887">
    <property type="term" value="P:exocytosis"/>
    <property type="evidence" value="ECO:0007669"/>
    <property type="project" value="TreeGrafter"/>
</dbReference>
<dbReference type="AlphaFoldDB" id="A0A6J2KPJ4"/>